<name>A0A8H6W2G3_MYCCL</name>
<keyword evidence="2" id="KW-0732">Signal</keyword>
<organism evidence="3 4">
    <name type="scientific">Mycena chlorophos</name>
    <name type="common">Agaric fungus</name>
    <name type="synonym">Agaricus chlorophos</name>
    <dbReference type="NCBI Taxonomy" id="658473"/>
    <lineage>
        <taxon>Eukaryota</taxon>
        <taxon>Fungi</taxon>
        <taxon>Dikarya</taxon>
        <taxon>Basidiomycota</taxon>
        <taxon>Agaricomycotina</taxon>
        <taxon>Agaricomycetes</taxon>
        <taxon>Agaricomycetidae</taxon>
        <taxon>Agaricales</taxon>
        <taxon>Marasmiineae</taxon>
        <taxon>Mycenaceae</taxon>
        <taxon>Mycena</taxon>
    </lineage>
</organism>
<dbReference type="AlphaFoldDB" id="A0A8H6W2G3"/>
<feature type="region of interest" description="Disordered" evidence="1">
    <location>
        <begin position="145"/>
        <end position="361"/>
    </location>
</feature>
<sequence>MVASKLALLVSLATLAVATVVPAELERVHKNVKLPRSVFDNANDRMPHFPIIPRDAPVDLAKALPTEDTLPANDQRKSANDLAARDSTNPENFINIAPDTTRRPPFGNLKNSVSRDSSSPSFDFLDTRQVPDTVAGKKMIQVKRNPPVSLPFQPPVPRDLPTGKLPLAVPRPREIPDLAATTLDMVDGDKSGGPSRSSQDVNDPTVLQKEDSHASKTFVQNNSQKNPDGYDDHDLAIGLLGPNADQEEAHESDETEPDGTEIKSTNVAGGLLQSHSESKNARQAPVQTNAEEESQDAESAPEQADAAPQKAEGAPEKAEGAPQEAHGAEPQSSDETVVNNPTNNDEEVHNHETTDPNSNTN</sequence>
<protein>
    <submittedName>
        <fullName evidence="3">Uncharacterized protein</fullName>
    </submittedName>
</protein>
<comment type="caution">
    <text evidence="3">The sequence shown here is derived from an EMBL/GenBank/DDBJ whole genome shotgun (WGS) entry which is preliminary data.</text>
</comment>
<evidence type="ECO:0000313" key="3">
    <source>
        <dbReference type="EMBL" id="KAF7302522.1"/>
    </source>
</evidence>
<evidence type="ECO:0000256" key="1">
    <source>
        <dbReference type="SAM" id="MobiDB-lite"/>
    </source>
</evidence>
<feature type="compositionally biased region" description="Polar residues" evidence="1">
    <location>
        <begin position="330"/>
        <end position="343"/>
    </location>
</feature>
<evidence type="ECO:0000256" key="2">
    <source>
        <dbReference type="SAM" id="SignalP"/>
    </source>
</evidence>
<gene>
    <name evidence="3" type="ORF">HMN09_00886600</name>
</gene>
<feature type="compositionally biased region" description="Polar residues" evidence="1">
    <location>
        <begin position="215"/>
        <end position="226"/>
    </location>
</feature>
<feature type="compositionally biased region" description="Pro residues" evidence="1">
    <location>
        <begin position="148"/>
        <end position="158"/>
    </location>
</feature>
<evidence type="ECO:0000313" key="4">
    <source>
        <dbReference type="Proteomes" id="UP000613580"/>
    </source>
</evidence>
<feature type="compositionally biased region" description="Low complexity" evidence="1">
    <location>
        <begin position="112"/>
        <end position="121"/>
    </location>
</feature>
<feature type="region of interest" description="Disordered" evidence="1">
    <location>
        <begin position="81"/>
        <end position="126"/>
    </location>
</feature>
<proteinExistence type="predicted"/>
<reference evidence="3" key="1">
    <citation type="submission" date="2020-05" db="EMBL/GenBank/DDBJ databases">
        <title>Mycena genomes resolve the evolution of fungal bioluminescence.</title>
        <authorList>
            <person name="Tsai I.J."/>
        </authorList>
    </citation>
    <scope>NUCLEOTIDE SEQUENCE</scope>
    <source>
        <strain evidence="3">110903Hualien_Pintung</strain>
    </source>
</reference>
<feature type="compositionally biased region" description="Acidic residues" evidence="1">
    <location>
        <begin position="245"/>
        <end position="259"/>
    </location>
</feature>
<accession>A0A8H6W2G3</accession>
<dbReference type="EMBL" id="JACAZE010000012">
    <property type="protein sequence ID" value="KAF7302522.1"/>
    <property type="molecule type" value="Genomic_DNA"/>
</dbReference>
<feature type="signal peptide" evidence="2">
    <location>
        <begin position="1"/>
        <end position="18"/>
    </location>
</feature>
<feature type="chain" id="PRO_5034588324" evidence="2">
    <location>
        <begin position="19"/>
        <end position="361"/>
    </location>
</feature>
<keyword evidence="4" id="KW-1185">Reference proteome</keyword>
<dbReference type="Proteomes" id="UP000613580">
    <property type="component" value="Unassembled WGS sequence"/>
</dbReference>